<reference evidence="5 6" key="1">
    <citation type="submission" date="2017-10" db="EMBL/GenBank/DDBJ databases">
        <title>The draft genome sequence of Williamsia sp. BULT 1.1 isolated from the semi-arid grassland soils from South Africa.</title>
        <authorList>
            <person name="Kabwe M.H."/>
            <person name="Govender N."/>
            <person name="Mutseka Lunga P."/>
            <person name="Vikram S."/>
            <person name="Makhalanyane T.P."/>
        </authorList>
    </citation>
    <scope>NUCLEOTIDE SEQUENCE [LARGE SCALE GENOMIC DNA]</scope>
    <source>
        <strain evidence="5 6">BULT 1.1</strain>
    </source>
</reference>
<protein>
    <recommendedName>
        <fullName evidence="4">Periplasmic binding protein domain-containing protein</fullName>
    </recommendedName>
</protein>
<gene>
    <name evidence="5" type="ORF">CSW57_10135</name>
</gene>
<comment type="similarity">
    <text evidence="2">Belongs to the bacterial solute-binding protein 2 family.</text>
</comment>
<dbReference type="GO" id="GO:0030246">
    <property type="term" value="F:carbohydrate binding"/>
    <property type="evidence" value="ECO:0007669"/>
    <property type="project" value="TreeGrafter"/>
</dbReference>
<dbReference type="PANTHER" id="PTHR30036">
    <property type="entry name" value="D-XYLOSE-BINDING PERIPLASMIC PROTEIN"/>
    <property type="match status" value="1"/>
</dbReference>
<dbReference type="InterPro" id="IPR028082">
    <property type="entry name" value="Peripla_BP_I"/>
</dbReference>
<dbReference type="SUPFAM" id="SSF53822">
    <property type="entry name" value="Periplasmic binding protein-like I"/>
    <property type="match status" value="1"/>
</dbReference>
<accession>A0A2G3PLJ7</accession>
<dbReference type="InterPro" id="IPR025997">
    <property type="entry name" value="SBP_2_dom"/>
</dbReference>
<keyword evidence="3" id="KW-0732">Signal</keyword>
<dbReference type="PANTHER" id="PTHR30036:SF7">
    <property type="entry name" value="ABC TRANSPORTER PERIPLASMIC-BINDING PROTEIN YPHF"/>
    <property type="match status" value="1"/>
</dbReference>
<comment type="subcellular location">
    <subcellularLocation>
        <location evidence="1">Cell envelope</location>
    </subcellularLocation>
</comment>
<evidence type="ECO:0000259" key="4">
    <source>
        <dbReference type="Pfam" id="PF13407"/>
    </source>
</evidence>
<organism evidence="5 6">
    <name type="scientific">Williamsia marianensis</name>
    <dbReference type="NCBI Taxonomy" id="85044"/>
    <lineage>
        <taxon>Bacteria</taxon>
        <taxon>Bacillati</taxon>
        <taxon>Actinomycetota</taxon>
        <taxon>Actinomycetes</taxon>
        <taxon>Mycobacteriales</taxon>
        <taxon>Nocardiaceae</taxon>
        <taxon>Williamsia</taxon>
    </lineage>
</organism>
<name>A0A2G3PLJ7_WILMA</name>
<dbReference type="Proteomes" id="UP000225108">
    <property type="component" value="Unassembled WGS sequence"/>
</dbReference>
<feature type="chain" id="PRO_5038879901" description="Periplasmic binding protein domain-containing protein" evidence="3">
    <location>
        <begin position="32"/>
        <end position="383"/>
    </location>
</feature>
<dbReference type="Gene3D" id="3.40.50.2300">
    <property type="match status" value="2"/>
</dbReference>
<dbReference type="GO" id="GO:0030288">
    <property type="term" value="C:outer membrane-bounded periplasmic space"/>
    <property type="evidence" value="ECO:0007669"/>
    <property type="project" value="TreeGrafter"/>
</dbReference>
<evidence type="ECO:0000256" key="1">
    <source>
        <dbReference type="ARBA" id="ARBA00004196"/>
    </source>
</evidence>
<feature type="signal peptide" evidence="3">
    <location>
        <begin position="1"/>
        <end position="31"/>
    </location>
</feature>
<proteinExistence type="inferred from homology"/>
<evidence type="ECO:0000313" key="6">
    <source>
        <dbReference type="Proteomes" id="UP000225108"/>
    </source>
</evidence>
<evidence type="ECO:0000313" key="5">
    <source>
        <dbReference type="EMBL" id="PHV66650.1"/>
    </source>
</evidence>
<evidence type="ECO:0000256" key="2">
    <source>
        <dbReference type="ARBA" id="ARBA00007639"/>
    </source>
</evidence>
<evidence type="ECO:0000256" key="3">
    <source>
        <dbReference type="SAM" id="SignalP"/>
    </source>
</evidence>
<dbReference type="Pfam" id="PF13407">
    <property type="entry name" value="Peripla_BP_4"/>
    <property type="match status" value="1"/>
</dbReference>
<feature type="domain" description="Periplasmic binding protein" evidence="4">
    <location>
        <begin position="94"/>
        <end position="334"/>
    </location>
</feature>
<dbReference type="PROSITE" id="PS51257">
    <property type="entry name" value="PROKAR_LIPOPROTEIN"/>
    <property type="match status" value="1"/>
</dbReference>
<sequence>MGHPSKGIHVKTTTWTKAFVAVVSASLFATACSSSDDGGSSQPADIAAAQAVTDQYEAAPTNLVLDTPLSKAPEAGKYVISIETPQPISSAKDDAIQQAADLLGWRYQRIIMGTDAEAAPKAMDQAIALKPDAIHFSGTPVSMLSKQIESAKAAGITVIADSVGDEPIPGVISTSLDGTAQVQEWGKMVASQVVVDSEGDANVAVFTITDYPILNVFTDAFTAQMKAQCPGCKVEMVNQQVTDLGTKTPQSVVSTLQRDPNINYAVFSFGDLVLGVDAALRGAGLQDQVTFAGQTPTPDNLKSLEDGDNSVWVGFPVQILGWRVLDMLARSFNGDDLAPADDAFLPTQLLNKDNIGSAVIDDKTGFYVGVADYQDQFKALWKK</sequence>
<dbReference type="EMBL" id="PEBD01000008">
    <property type="protein sequence ID" value="PHV66650.1"/>
    <property type="molecule type" value="Genomic_DNA"/>
</dbReference>
<dbReference type="InterPro" id="IPR050555">
    <property type="entry name" value="Bact_Solute-Bind_Prot2"/>
</dbReference>
<comment type="caution">
    <text evidence="5">The sequence shown here is derived from an EMBL/GenBank/DDBJ whole genome shotgun (WGS) entry which is preliminary data.</text>
</comment>
<dbReference type="AlphaFoldDB" id="A0A2G3PLJ7"/>